<comment type="subcellular location">
    <subcellularLocation>
        <location evidence="7">Endomembrane system</location>
        <topology evidence="7">Single-pass type I membrane protein</topology>
    </subcellularLocation>
</comment>
<keyword evidence="2 9" id="KW-0812">Transmembrane</keyword>
<evidence type="ECO:0000256" key="7">
    <source>
        <dbReference type="ARBA" id="ARBA00046288"/>
    </source>
</evidence>
<evidence type="ECO:0000256" key="1">
    <source>
        <dbReference type="ARBA" id="ARBA00022614"/>
    </source>
</evidence>
<evidence type="ECO:0000256" key="9">
    <source>
        <dbReference type="SAM" id="Phobius"/>
    </source>
</evidence>
<dbReference type="Gene3D" id="1.10.510.10">
    <property type="entry name" value="Transferase(Phosphotransferase) domain 1"/>
    <property type="match status" value="1"/>
</dbReference>
<keyword evidence="3 10" id="KW-0732">Signal</keyword>
<sequence>MMGRRRFDRLREHRMATVMMVLLLLLLLLHQNLSVCCSLNNEGLALLQNLKDLWLEGTLAPELGNLVHLKSIVLRNNSFSGNIPTEIVELKELEVLDLGYNNLSGSMPSGFGNNPSLTTLLLDNNRFLDSKSYEVYEHEVRPDFQGDDKQLTDVVSITYRGSRSNICFLTPSPSPSLEPITDSPRPAKPPVALPEPTHSISSPSPALTPTASKKEHHLTLILAGAIGGVLFILISAIGVVFFRSSKVVTVRPWATGLSGQLQKAFVTGVPKLNRPEIVSACEDFSNIIGSFPDGTVYKGTLSSGVEIAVTSSAATSREDWSKSSEEQFRKKACSSDLHPPLHVLYRCLKSKSHFYCIFPPQIEELSKVNHKNFVNLIGFCEEEEPFTRIMVFEYAPNGTLFEHLHIKEAEHLDWGMRLRIAMGMAYCLEHMHQLTPPIAHRDLHSSCVYLTEDYATKISVFRLWNEITAAKMQSAAKELLEIPQTDPESNVYSFGVILFEMITGRIPYSADYSSLADWALDYLKAEHSVIEMVDPTLKSFEEEELEKLFQLIKDCVQPNPTQRPTMVEVTSRLKEITALGPDGATPKLSPLWWAELEIMSSEGS</sequence>
<dbReference type="Proteomes" id="UP001187192">
    <property type="component" value="Unassembled WGS sequence"/>
</dbReference>
<dbReference type="CDD" id="cd12087">
    <property type="entry name" value="TM_EGFR-like"/>
    <property type="match status" value="1"/>
</dbReference>
<feature type="chain" id="PRO_5041728912" description="Protein kinase domain-containing protein" evidence="10">
    <location>
        <begin position="35"/>
        <end position="604"/>
    </location>
</feature>
<evidence type="ECO:0000313" key="12">
    <source>
        <dbReference type="EMBL" id="GMN23631.1"/>
    </source>
</evidence>
<name>A0AA87ZF99_FICCA</name>
<evidence type="ECO:0000313" key="13">
    <source>
        <dbReference type="Proteomes" id="UP001187192"/>
    </source>
</evidence>
<evidence type="ECO:0000256" key="3">
    <source>
        <dbReference type="ARBA" id="ARBA00022729"/>
    </source>
</evidence>
<reference evidence="12" key="1">
    <citation type="submission" date="2023-07" db="EMBL/GenBank/DDBJ databases">
        <title>draft genome sequence of fig (Ficus carica).</title>
        <authorList>
            <person name="Takahashi T."/>
            <person name="Nishimura K."/>
        </authorList>
    </citation>
    <scope>NUCLEOTIDE SEQUENCE</scope>
</reference>
<accession>A0AA87ZF99</accession>
<dbReference type="InterPro" id="IPR032675">
    <property type="entry name" value="LRR_dom_sf"/>
</dbReference>
<feature type="region of interest" description="Disordered" evidence="8">
    <location>
        <begin position="172"/>
        <end position="209"/>
    </location>
</feature>
<dbReference type="InterPro" id="IPR000719">
    <property type="entry name" value="Prot_kinase_dom"/>
</dbReference>
<evidence type="ECO:0000256" key="4">
    <source>
        <dbReference type="ARBA" id="ARBA00022737"/>
    </source>
</evidence>
<evidence type="ECO:0000256" key="2">
    <source>
        <dbReference type="ARBA" id="ARBA00022692"/>
    </source>
</evidence>
<evidence type="ECO:0000256" key="6">
    <source>
        <dbReference type="ARBA" id="ARBA00023136"/>
    </source>
</evidence>
<dbReference type="Pfam" id="PF07714">
    <property type="entry name" value="PK_Tyr_Ser-Thr"/>
    <property type="match status" value="1"/>
</dbReference>
<evidence type="ECO:0000256" key="5">
    <source>
        <dbReference type="ARBA" id="ARBA00022989"/>
    </source>
</evidence>
<dbReference type="Gene3D" id="3.80.10.10">
    <property type="entry name" value="Ribonuclease Inhibitor"/>
    <property type="match status" value="1"/>
</dbReference>
<dbReference type="Gene3D" id="3.30.200.20">
    <property type="entry name" value="Phosphorylase Kinase, domain 1"/>
    <property type="match status" value="2"/>
</dbReference>
<dbReference type="EMBL" id="BTGU01000001">
    <property type="protein sequence ID" value="GMN23631.1"/>
    <property type="molecule type" value="Genomic_DNA"/>
</dbReference>
<dbReference type="GO" id="GO:0004672">
    <property type="term" value="F:protein kinase activity"/>
    <property type="evidence" value="ECO:0007669"/>
    <property type="project" value="InterPro"/>
</dbReference>
<feature type="compositionally biased region" description="Low complexity" evidence="8">
    <location>
        <begin position="199"/>
        <end position="209"/>
    </location>
</feature>
<dbReference type="PANTHER" id="PTHR46084:SF14">
    <property type="entry name" value="PROTEIN KINASE DOMAIN-CONTAINING PROTEIN"/>
    <property type="match status" value="1"/>
</dbReference>
<dbReference type="PANTHER" id="PTHR46084">
    <property type="entry name" value="PROTEIN MALE DISCOVERER 2"/>
    <property type="match status" value="1"/>
</dbReference>
<feature type="domain" description="Protein kinase" evidence="11">
    <location>
        <begin position="282"/>
        <end position="576"/>
    </location>
</feature>
<keyword evidence="4" id="KW-0677">Repeat</keyword>
<dbReference type="InterPro" id="IPR001245">
    <property type="entry name" value="Ser-Thr/Tyr_kinase_cat_dom"/>
</dbReference>
<keyword evidence="1" id="KW-0433">Leucine-rich repeat</keyword>
<dbReference type="AlphaFoldDB" id="A0AA87ZF99"/>
<keyword evidence="5 9" id="KW-1133">Transmembrane helix</keyword>
<evidence type="ECO:0000259" key="11">
    <source>
        <dbReference type="PROSITE" id="PS50011"/>
    </source>
</evidence>
<organism evidence="12 13">
    <name type="scientific">Ficus carica</name>
    <name type="common">Common fig</name>
    <dbReference type="NCBI Taxonomy" id="3494"/>
    <lineage>
        <taxon>Eukaryota</taxon>
        <taxon>Viridiplantae</taxon>
        <taxon>Streptophyta</taxon>
        <taxon>Embryophyta</taxon>
        <taxon>Tracheophyta</taxon>
        <taxon>Spermatophyta</taxon>
        <taxon>Magnoliopsida</taxon>
        <taxon>eudicotyledons</taxon>
        <taxon>Gunneridae</taxon>
        <taxon>Pentapetalae</taxon>
        <taxon>rosids</taxon>
        <taxon>fabids</taxon>
        <taxon>Rosales</taxon>
        <taxon>Moraceae</taxon>
        <taxon>Ficeae</taxon>
        <taxon>Ficus</taxon>
    </lineage>
</organism>
<keyword evidence="6 9" id="KW-0472">Membrane</keyword>
<dbReference type="GO" id="GO:0005524">
    <property type="term" value="F:ATP binding"/>
    <property type="evidence" value="ECO:0007669"/>
    <property type="project" value="InterPro"/>
</dbReference>
<proteinExistence type="predicted"/>
<gene>
    <name evidence="12" type="ORF">TIFTF001_000190</name>
</gene>
<dbReference type="Pfam" id="PF13855">
    <property type="entry name" value="LRR_8"/>
    <property type="match status" value="1"/>
</dbReference>
<evidence type="ECO:0000256" key="10">
    <source>
        <dbReference type="SAM" id="SignalP"/>
    </source>
</evidence>
<dbReference type="InterPro" id="IPR001611">
    <property type="entry name" value="Leu-rich_rpt"/>
</dbReference>
<feature type="signal peptide" evidence="10">
    <location>
        <begin position="1"/>
        <end position="34"/>
    </location>
</feature>
<protein>
    <recommendedName>
        <fullName evidence="11">Protein kinase domain-containing protein</fullName>
    </recommendedName>
</protein>
<dbReference type="SUPFAM" id="SSF56112">
    <property type="entry name" value="Protein kinase-like (PK-like)"/>
    <property type="match status" value="1"/>
</dbReference>
<comment type="caution">
    <text evidence="12">The sequence shown here is derived from an EMBL/GenBank/DDBJ whole genome shotgun (WGS) entry which is preliminary data.</text>
</comment>
<keyword evidence="13" id="KW-1185">Reference proteome</keyword>
<evidence type="ECO:0000256" key="8">
    <source>
        <dbReference type="SAM" id="MobiDB-lite"/>
    </source>
</evidence>
<dbReference type="GO" id="GO:0012505">
    <property type="term" value="C:endomembrane system"/>
    <property type="evidence" value="ECO:0007669"/>
    <property type="project" value="UniProtKB-SubCell"/>
</dbReference>
<dbReference type="InterPro" id="IPR011009">
    <property type="entry name" value="Kinase-like_dom_sf"/>
</dbReference>
<dbReference type="SUPFAM" id="SSF52058">
    <property type="entry name" value="L domain-like"/>
    <property type="match status" value="1"/>
</dbReference>
<feature type="transmembrane region" description="Helical" evidence="9">
    <location>
        <begin position="218"/>
        <end position="242"/>
    </location>
</feature>
<dbReference type="PROSITE" id="PS50011">
    <property type="entry name" value="PROTEIN_KINASE_DOM"/>
    <property type="match status" value="1"/>
</dbReference>